<feature type="transmembrane region" description="Helical" evidence="2">
    <location>
        <begin position="136"/>
        <end position="159"/>
    </location>
</feature>
<reference evidence="4" key="1">
    <citation type="submission" date="2019-10" db="EMBL/GenBank/DDBJ databases">
        <title>Streptomyces sp. nov., a novel actinobacterium isolated from alkaline environment.</title>
        <authorList>
            <person name="Golinska P."/>
        </authorList>
    </citation>
    <scope>NUCLEOTIDE SEQUENCE [LARGE SCALE GENOMIC DNA]</scope>
    <source>
        <strain evidence="4">DSM 42118</strain>
    </source>
</reference>
<dbReference type="Pfam" id="PF02447">
    <property type="entry name" value="GntP_permease"/>
    <property type="match status" value="1"/>
</dbReference>
<feature type="transmembrane region" description="Helical" evidence="2">
    <location>
        <begin position="166"/>
        <end position="184"/>
    </location>
</feature>
<feature type="transmembrane region" description="Helical" evidence="2">
    <location>
        <begin position="204"/>
        <end position="223"/>
    </location>
</feature>
<dbReference type="GO" id="GO:0015128">
    <property type="term" value="F:gluconate transmembrane transporter activity"/>
    <property type="evidence" value="ECO:0007669"/>
    <property type="project" value="InterPro"/>
</dbReference>
<dbReference type="InterPro" id="IPR003474">
    <property type="entry name" value="Glcn_transporter"/>
</dbReference>
<keyword evidence="4" id="KW-1185">Reference proteome</keyword>
<feature type="transmembrane region" description="Helical" evidence="2">
    <location>
        <begin position="279"/>
        <end position="300"/>
    </location>
</feature>
<name>A0A7W3TE49_9ACTN</name>
<dbReference type="PANTHER" id="PTHR30354:SF25">
    <property type="entry name" value="INNER MEMBRANE PERMEASE YGBN"/>
    <property type="match status" value="1"/>
</dbReference>
<evidence type="ECO:0000256" key="1">
    <source>
        <dbReference type="SAM" id="MobiDB-lite"/>
    </source>
</evidence>
<dbReference type="AlphaFoldDB" id="A0A7W3TE49"/>
<dbReference type="PANTHER" id="PTHR30354">
    <property type="entry name" value="GNT FAMILY GLUCONATE TRANSPORTER"/>
    <property type="match status" value="1"/>
</dbReference>
<feature type="transmembrane region" description="Helical" evidence="2">
    <location>
        <begin position="27"/>
        <end position="48"/>
    </location>
</feature>
<evidence type="ECO:0000313" key="3">
    <source>
        <dbReference type="EMBL" id="MBB0245123.1"/>
    </source>
</evidence>
<dbReference type="GO" id="GO:0005886">
    <property type="term" value="C:plasma membrane"/>
    <property type="evidence" value="ECO:0007669"/>
    <property type="project" value="TreeGrafter"/>
</dbReference>
<gene>
    <name evidence="3" type="ORF">FNQ90_13650</name>
</gene>
<feature type="region of interest" description="Disordered" evidence="1">
    <location>
        <begin position="241"/>
        <end position="276"/>
    </location>
</feature>
<protein>
    <submittedName>
        <fullName evidence="3">Gluconate transporter</fullName>
    </submittedName>
</protein>
<dbReference type="Proteomes" id="UP000538929">
    <property type="component" value="Unassembled WGS sequence"/>
</dbReference>
<feature type="transmembrane region" description="Helical" evidence="2">
    <location>
        <begin position="85"/>
        <end position="105"/>
    </location>
</feature>
<keyword evidence="2" id="KW-1133">Transmembrane helix</keyword>
<proteinExistence type="predicted"/>
<feature type="transmembrane region" description="Helical" evidence="2">
    <location>
        <begin position="474"/>
        <end position="495"/>
    </location>
</feature>
<evidence type="ECO:0000256" key="2">
    <source>
        <dbReference type="SAM" id="Phobius"/>
    </source>
</evidence>
<feature type="compositionally biased region" description="Gly residues" evidence="1">
    <location>
        <begin position="245"/>
        <end position="261"/>
    </location>
</feature>
<feature type="transmembrane region" description="Helical" evidence="2">
    <location>
        <begin position="54"/>
        <end position="73"/>
    </location>
</feature>
<sequence>MVGGSGDNRPISRKGDPNPTVRSEADVTTLAMLAIVAGAIAVLFMLIMGLKLHAFVALLLTSVLTAVALGIPLEEVAETIEEGMGGVLGTVAVIVGLGAMFGQVLRVTGAAERIADTLVSAFGERRVPWSLGATGLIVGIPVFFDVALVLLIPLVYTLAKRLGKSLVVFALPLLAGLSAAHSLIPPTPGPVAAAGILEADLGWVILFGLLASIPAVILGGVLYGRFIGQRVVVGVPAEMEEEVGDGGNGKHGGGTKDGGNGDSNDDETSGSDTGENRPGFGLVLTILAVPLLLILGNTVTEAVLDEDTLFARVMALVGDPMVALIIAVLLAFYVLGTRYGLGRTELQSVATKALEPVGMILLVTGAGGVLGEVLERSGVGEALEEVLEATALPIILLAFVAAAVLRVCLGSGTVATVTAAAIVAQAVEAQDLSAAMLGAVVVAIGAGATVLSHVNDSGFWLVNRFLGLTEKQTLVTWTAMQTIMGCVAFLTVLAISPML</sequence>
<keyword evidence="2" id="KW-0472">Membrane</keyword>
<feature type="transmembrane region" description="Helical" evidence="2">
    <location>
        <begin position="434"/>
        <end position="454"/>
    </location>
</feature>
<feature type="region of interest" description="Disordered" evidence="1">
    <location>
        <begin position="1"/>
        <end position="22"/>
    </location>
</feature>
<feature type="transmembrane region" description="Helical" evidence="2">
    <location>
        <begin position="353"/>
        <end position="374"/>
    </location>
</feature>
<accession>A0A7W3TE49</accession>
<feature type="transmembrane region" description="Helical" evidence="2">
    <location>
        <begin position="320"/>
        <end position="341"/>
    </location>
</feature>
<organism evidence="3 4">
    <name type="scientific">Streptomyces alkaliphilus</name>
    <dbReference type="NCBI Taxonomy" id="1472722"/>
    <lineage>
        <taxon>Bacteria</taxon>
        <taxon>Bacillati</taxon>
        <taxon>Actinomycetota</taxon>
        <taxon>Actinomycetes</taxon>
        <taxon>Kitasatosporales</taxon>
        <taxon>Streptomycetaceae</taxon>
        <taxon>Streptomyces</taxon>
    </lineage>
</organism>
<keyword evidence="2" id="KW-0812">Transmembrane</keyword>
<evidence type="ECO:0000313" key="4">
    <source>
        <dbReference type="Proteomes" id="UP000538929"/>
    </source>
</evidence>
<dbReference type="EMBL" id="VKHT01000399">
    <property type="protein sequence ID" value="MBB0245123.1"/>
    <property type="molecule type" value="Genomic_DNA"/>
</dbReference>
<dbReference type="NCBIfam" id="TIGR00791">
    <property type="entry name" value="gntP"/>
    <property type="match status" value="1"/>
</dbReference>
<feature type="transmembrane region" description="Helical" evidence="2">
    <location>
        <begin position="394"/>
        <end position="422"/>
    </location>
</feature>
<dbReference type="PIRSF" id="PIRSF002746">
    <property type="entry name" value="Gluconate_transporter"/>
    <property type="match status" value="1"/>
</dbReference>
<comment type="caution">
    <text evidence="3">The sequence shown here is derived from an EMBL/GenBank/DDBJ whole genome shotgun (WGS) entry which is preliminary data.</text>
</comment>